<keyword evidence="3" id="KW-1185">Reference proteome</keyword>
<dbReference type="InParanoid" id="A0A6Q2XP17"/>
<dbReference type="Ensembl" id="ENSELUT00000077574.2">
    <property type="protein sequence ID" value="ENSELUP00000054887.2"/>
    <property type="gene ID" value="ENSELUG00000034314.2"/>
</dbReference>
<dbReference type="AlphaFoldDB" id="A0A6Q2XP17"/>
<feature type="signal peptide" evidence="1">
    <location>
        <begin position="1"/>
        <end position="22"/>
    </location>
</feature>
<dbReference type="Proteomes" id="UP000265140">
    <property type="component" value="Chromosome 13"/>
</dbReference>
<protein>
    <submittedName>
        <fullName evidence="2">Uncharacterized protein</fullName>
    </submittedName>
</protein>
<reference evidence="2" key="4">
    <citation type="submission" date="2025-09" db="UniProtKB">
        <authorList>
            <consortium name="Ensembl"/>
        </authorList>
    </citation>
    <scope>IDENTIFICATION</scope>
</reference>
<evidence type="ECO:0000313" key="3">
    <source>
        <dbReference type="Proteomes" id="UP000265140"/>
    </source>
</evidence>
<proteinExistence type="predicted"/>
<accession>A0A6Q2XP17</accession>
<dbReference type="Bgee" id="ENSELUG00000034314">
    <property type="expression patterns" value="Expressed in brain and 2 other cell types or tissues"/>
</dbReference>
<reference evidence="3" key="1">
    <citation type="journal article" date="2014" name="PLoS ONE">
        <title>The genome and linkage map of the northern pike (Esox lucius): conserved synteny revealed between the salmonid sister group and the Neoteleostei.</title>
        <authorList>
            <person name="Rondeau E.B."/>
            <person name="Minkley D.R."/>
            <person name="Leong J.S."/>
            <person name="Messmer A.M."/>
            <person name="Jantzen J.R."/>
            <person name="von Schalburg K.R."/>
            <person name="Lemon C."/>
            <person name="Bird N.H."/>
            <person name="Koop B.F."/>
        </authorList>
    </citation>
    <scope>NUCLEOTIDE SEQUENCE</scope>
</reference>
<reference evidence="2" key="3">
    <citation type="submission" date="2025-08" db="UniProtKB">
        <authorList>
            <consortium name="Ensembl"/>
        </authorList>
    </citation>
    <scope>IDENTIFICATION</scope>
</reference>
<feature type="chain" id="PRO_5044203504" evidence="1">
    <location>
        <begin position="23"/>
        <end position="85"/>
    </location>
</feature>
<keyword evidence="1" id="KW-0732">Signal</keyword>
<sequence length="85" mass="8821">CGPACVFVRVCACACVCARARAGLGLTDTEHTSDGVCLGAERDVFLTDYCHQRWLIEEERTCQIMHGAIGPGSQSGMVCGGGGGV</sequence>
<name>A0A6Q2XP17_ESOLU</name>
<organism evidence="2 3">
    <name type="scientific">Esox lucius</name>
    <name type="common">Northern pike</name>
    <dbReference type="NCBI Taxonomy" id="8010"/>
    <lineage>
        <taxon>Eukaryota</taxon>
        <taxon>Metazoa</taxon>
        <taxon>Chordata</taxon>
        <taxon>Craniata</taxon>
        <taxon>Vertebrata</taxon>
        <taxon>Euteleostomi</taxon>
        <taxon>Actinopterygii</taxon>
        <taxon>Neopterygii</taxon>
        <taxon>Teleostei</taxon>
        <taxon>Protacanthopterygii</taxon>
        <taxon>Esociformes</taxon>
        <taxon>Esocidae</taxon>
        <taxon>Esox</taxon>
    </lineage>
</organism>
<evidence type="ECO:0000313" key="2">
    <source>
        <dbReference type="Ensembl" id="ENSELUP00000054887.2"/>
    </source>
</evidence>
<reference evidence="2" key="2">
    <citation type="submission" date="2020-02" db="EMBL/GenBank/DDBJ databases">
        <title>Esox lucius (northern pike) genome, fEsoLuc1, primary haplotype.</title>
        <authorList>
            <person name="Myers G."/>
            <person name="Karagic N."/>
            <person name="Meyer A."/>
            <person name="Pippel M."/>
            <person name="Reichard M."/>
            <person name="Winkler S."/>
            <person name="Tracey A."/>
            <person name="Sims Y."/>
            <person name="Howe K."/>
            <person name="Rhie A."/>
            <person name="Formenti G."/>
            <person name="Durbin R."/>
            <person name="Fedrigo O."/>
            <person name="Jarvis E.D."/>
        </authorList>
    </citation>
    <scope>NUCLEOTIDE SEQUENCE [LARGE SCALE GENOMIC DNA]</scope>
</reference>
<evidence type="ECO:0000256" key="1">
    <source>
        <dbReference type="SAM" id="SignalP"/>
    </source>
</evidence>